<comment type="caution">
    <text evidence="2">The sequence shown here is derived from an EMBL/GenBank/DDBJ whole genome shotgun (WGS) entry which is preliminary data.</text>
</comment>
<dbReference type="Proteomes" id="UP000269689">
    <property type="component" value="Unassembled WGS sequence"/>
</dbReference>
<dbReference type="EMBL" id="RKQK01000001">
    <property type="protein sequence ID" value="RPE72049.1"/>
    <property type="molecule type" value="Genomic_DNA"/>
</dbReference>
<accession>A0A3N4UWX8</accession>
<dbReference type="RefSeq" id="WP_123792203.1">
    <property type="nucleotide sequence ID" value="NZ_RKQK01000001.1"/>
</dbReference>
<name>A0A3N4UWX8_9RHOB</name>
<keyword evidence="1" id="KW-0732">Signal</keyword>
<dbReference type="InterPro" id="IPR045467">
    <property type="entry name" value="DUF6497"/>
</dbReference>
<dbReference type="AlphaFoldDB" id="A0A3N4UWX8"/>
<proteinExistence type="predicted"/>
<sequence>MRGLITFTVAVCLAAQAVSASTGSAMIAVPSGQNIAFIDALQDRTGQGLTQRFRFLAPDLPQMLQSQSYQTLEADLAHLCEVYALPRLGMPQPKMIVISLHERAVEFGASAPDVAQVFEAYRPNDTICEWEAF</sequence>
<dbReference type="OrthoDB" id="7862028at2"/>
<keyword evidence="3" id="KW-1185">Reference proteome</keyword>
<evidence type="ECO:0000256" key="1">
    <source>
        <dbReference type="SAM" id="SignalP"/>
    </source>
</evidence>
<organism evidence="2 3">
    <name type="scientific">Pacificibacter maritimus</name>
    <dbReference type="NCBI Taxonomy" id="762213"/>
    <lineage>
        <taxon>Bacteria</taxon>
        <taxon>Pseudomonadati</taxon>
        <taxon>Pseudomonadota</taxon>
        <taxon>Alphaproteobacteria</taxon>
        <taxon>Rhodobacterales</taxon>
        <taxon>Roseobacteraceae</taxon>
        <taxon>Pacificibacter</taxon>
    </lineage>
</organism>
<evidence type="ECO:0000313" key="3">
    <source>
        <dbReference type="Proteomes" id="UP000269689"/>
    </source>
</evidence>
<protein>
    <recommendedName>
        <fullName evidence="4">Acetolactate synthase</fullName>
    </recommendedName>
</protein>
<feature type="signal peptide" evidence="1">
    <location>
        <begin position="1"/>
        <end position="20"/>
    </location>
</feature>
<feature type="chain" id="PRO_5018280876" description="Acetolactate synthase" evidence="1">
    <location>
        <begin position="21"/>
        <end position="133"/>
    </location>
</feature>
<reference evidence="2 3" key="1">
    <citation type="submission" date="2018-11" db="EMBL/GenBank/DDBJ databases">
        <title>Genomic Encyclopedia of Type Strains, Phase IV (KMG-IV): sequencing the most valuable type-strain genomes for metagenomic binning, comparative biology and taxonomic classification.</title>
        <authorList>
            <person name="Goeker M."/>
        </authorList>
    </citation>
    <scope>NUCLEOTIDE SEQUENCE [LARGE SCALE GENOMIC DNA]</scope>
    <source>
        <strain evidence="2 3">DSM 104731</strain>
    </source>
</reference>
<gene>
    <name evidence="2" type="ORF">EDD53_1188</name>
</gene>
<evidence type="ECO:0008006" key="4">
    <source>
        <dbReference type="Google" id="ProtNLM"/>
    </source>
</evidence>
<evidence type="ECO:0000313" key="2">
    <source>
        <dbReference type="EMBL" id="RPE72049.1"/>
    </source>
</evidence>
<dbReference type="Pfam" id="PF20107">
    <property type="entry name" value="DUF6497"/>
    <property type="match status" value="1"/>
</dbReference>